<gene>
    <name evidence="1" type="ORF">UFOVP691_15</name>
</gene>
<proteinExistence type="predicted"/>
<organism evidence="1">
    <name type="scientific">uncultured Caudovirales phage</name>
    <dbReference type="NCBI Taxonomy" id="2100421"/>
    <lineage>
        <taxon>Viruses</taxon>
        <taxon>Duplodnaviria</taxon>
        <taxon>Heunggongvirae</taxon>
        <taxon>Uroviricota</taxon>
        <taxon>Caudoviricetes</taxon>
        <taxon>Peduoviridae</taxon>
        <taxon>Maltschvirus</taxon>
        <taxon>Maltschvirus maltsch</taxon>
    </lineage>
</organism>
<reference evidence="1" key="1">
    <citation type="submission" date="2020-04" db="EMBL/GenBank/DDBJ databases">
        <authorList>
            <person name="Chiriac C."/>
            <person name="Salcher M."/>
            <person name="Ghai R."/>
            <person name="Kavagutti S V."/>
        </authorList>
    </citation>
    <scope>NUCLEOTIDE SEQUENCE</scope>
</reference>
<protein>
    <submittedName>
        <fullName evidence="1">Uncharacterized protein</fullName>
    </submittedName>
</protein>
<accession>A0A6J5NEG5</accession>
<dbReference type="EMBL" id="LR796663">
    <property type="protein sequence ID" value="CAB4157283.1"/>
    <property type="molecule type" value="Genomic_DNA"/>
</dbReference>
<evidence type="ECO:0000313" key="1">
    <source>
        <dbReference type="EMBL" id="CAB4157283.1"/>
    </source>
</evidence>
<name>A0A6J5NEG5_9CAUD</name>
<sequence>MAHFAKVENNIVGEVIVVANSDCGGGEFPESEPIGQAFIASLGLAGEWLQTSYHANFRGAYAGIGYTYDAELDEFVAPAPIEP</sequence>